<name>A0ABQ5M5G6_9FIRM</name>
<keyword evidence="3" id="KW-0472">Membrane</keyword>
<protein>
    <recommendedName>
        <fullName evidence="4">Tape measure protein N-terminal domain-containing protein</fullName>
    </recommendedName>
</protein>
<sequence>MGEIREEFILSDQFSTSFSKFLELGNTAINQMSRIDQSVARTEMTMRRSIGGATGAVIANMRKISESANEISSSGFDRLEAQLVKIANNTSKAANEQQKHNQKVKETNNSVGNLLTTVKKVVAAAAAFKMGKDVLNLSDEMTQTTARINLMNKGFQNSASKSSGGGDQENDMNSSLRETERIQEAIFRSAQRTRTSYLATADVVAKMGQRAGDAFSGSDEVVAFVENLNKQFIIAGASQQEISSASLQLTQALGSGVLRGEELNAVFEAAPNVIQTIADYLNVPIGKIREMASNGEITADIVKNAMLAATDKINQDFNSMPMTYEQVWTAISNSVLQAFQPVIQMVGEGATFIYENWSSIAPVFYGLAVGVLVAAAAWGIYTAVTWLSVAANQALVASMLTNPFLWIAIVIGAIVAAIYKWVQSVGGIQVAWLICVNVVLTQADRLKLGFMAAWSFVKGATLDAAFAFDSFRVRVLDALGNTKVKALTILQDLVNGSIDRVNKLIGMANNIPGVSIDLIDHVEFATGAAVEEQMKQQQRAAELARKKGVIEEAKAEWKDQYARAERAADDARMKRQAAIETAKAEAARKAAGDDGFKAGAGGTGDIKSVGKVDSVGKIEQDVNIADENIKLLRDLSERQYVAMVNLTVPQTNATVNQNNYGGSGSDINAMLGALNNALGAQHASSSNVVAG</sequence>
<dbReference type="NCBIfam" id="TIGR02675">
    <property type="entry name" value="tape_meas_nterm"/>
    <property type="match status" value="1"/>
</dbReference>
<evidence type="ECO:0000313" key="5">
    <source>
        <dbReference type="EMBL" id="GLB30082.1"/>
    </source>
</evidence>
<comment type="caution">
    <text evidence="5">The sequence shown here is derived from an EMBL/GenBank/DDBJ whole genome shotgun (WGS) entry which is preliminary data.</text>
</comment>
<dbReference type="InterPro" id="IPR013491">
    <property type="entry name" value="Tape_meas_N"/>
</dbReference>
<keyword evidence="6" id="KW-1185">Reference proteome</keyword>
<feature type="coiled-coil region" evidence="1">
    <location>
        <begin position="527"/>
        <end position="581"/>
    </location>
</feature>
<evidence type="ECO:0000256" key="2">
    <source>
        <dbReference type="SAM" id="MobiDB-lite"/>
    </source>
</evidence>
<dbReference type="RefSeq" id="WP_346065200.1">
    <property type="nucleotide sequence ID" value="NZ_BRPJ01000034.1"/>
</dbReference>
<reference evidence="5 6" key="1">
    <citation type="journal article" date="2024" name="Int. J. Syst. Evol. Microbiol.">
        <title>Lacrimispora brassicae sp. nov. isolated from fermented cabbage, and proposal of Clostridium indicum Gundawar et al. 2019 and Clostridium methoxybenzovorans Mechichi et al. 1999 as heterotypic synonyms of Lacrimispora amygdalina (Parshina et al. 2003) Haas and Blanchard 2020 and Lacrimispora indolis (McClung and McCoy 1957) Haas and Blanchard 2020, respectively.</title>
        <authorList>
            <person name="Kobayashi H."/>
            <person name="Tanizawa Y."/>
            <person name="Sakamoto M."/>
            <person name="Ohkuma M."/>
            <person name="Tohno M."/>
        </authorList>
    </citation>
    <scope>NUCLEOTIDE SEQUENCE [LARGE SCALE GENOMIC DNA]</scope>
    <source>
        <strain evidence="5 6">DSM 12857</strain>
    </source>
</reference>
<feature type="region of interest" description="Disordered" evidence="2">
    <location>
        <begin position="155"/>
        <end position="176"/>
    </location>
</feature>
<dbReference type="Pfam" id="PF20155">
    <property type="entry name" value="TMP_3"/>
    <property type="match status" value="1"/>
</dbReference>
<accession>A0ABQ5M5G6</accession>
<keyword evidence="3" id="KW-0812">Transmembrane</keyword>
<organism evidence="5 6">
    <name type="scientific">Lacrimispora amygdalina</name>
    <dbReference type="NCBI Taxonomy" id="253257"/>
    <lineage>
        <taxon>Bacteria</taxon>
        <taxon>Bacillati</taxon>
        <taxon>Bacillota</taxon>
        <taxon>Clostridia</taxon>
        <taxon>Lachnospirales</taxon>
        <taxon>Lachnospiraceae</taxon>
        <taxon>Lacrimispora</taxon>
    </lineage>
</organism>
<evidence type="ECO:0000256" key="3">
    <source>
        <dbReference type="SAM" id="Phobius"/>
    </source>
</evidence>
<dbReference type="EMBL" id="BRPJ01000034">
    <property type="protein sequence ID" value="GLB30082.1"/>
    <property type="molecule type" value="Genomic_DNA"/>
</dbReference>
<keyword evidence="3" id="KW-1133">Transmembrane helix</keyword>
<keyword evidence="1" id="KW-0175">Coiled coil</keyword>
<evidence type="ECO:0000256" key="1">
    <source>
        <dbReference type="SAM" id="Coils"/>
    </source>
</evidence>
<evidence type="ECO:0000313" key="6">
    <source>
        <dbReference type="Proteomes" id="UP001419084"/>
    </source>
</evidence>
<gene>
    <name evidence="5" type="ORF">LAD12857_20050</name>
</gene>
<proteinExistence type="predicted"/>
<feature type="domain" description="Tape measure protein N-terminal" evidence="4">
    <location>
        <begin position="133"/>
        <end position="340"/>
    </location>
</feature>
<feature type="transmembrane region" description="Helical" evidence="3">
    <location>
        <begin position="363"/>
        <end position="384"/>
    </location>
</feature>
<feature type="transmembrane region" description="Helical" evidence="3">
    <location>
        <begin position="404"/>
        <end position="422"/>
    </location>
</feature>
<dbReference type="Proteomes" id="UP001419084">
    <property type="component" value="Unassembled WGS sequence"/>
</dbReference>
<evidence type="ECO:0000259" key="4">
    <source>
        <dbReference type="Pfam" id="PF20155"/>
    </source>
</evidence>